<dbReference type="InterPro" id="IPR039748">
    <property type="entry name" value="RPC3"/>
</dbReference>
<dbReference type="InterPro" id="IPR055207">
    <property type="entry name" value="POLR3C_WHD"/>
</dbReference>
<evidence type="ECO:0000259" key="10">
    <source>
        <dbReference type="Pfam" id="PF22536"/>
    </source>
</evidence>
<dbReference type="Gene3D" id="1.10.10.10">
    <property type="entry name" value="Winged helix-like DNA-binding domain superfamily/Winged helix DNA-binding domain"/>
    <property type="match status" value="4"/>
</dbReference>
<dbReference type="Proteomes" id="UP000595140">
    <property type="component" value="Unassembled WGS sequence"/>
</dbReference>
<accession>A0A484NIT4</accession>
<dbReference type="GO" id="GO:0006351">
    <property type="term" value="P:DNA-templated transcription"/>
    <property type="evidence" value="ECO:0007669"/>
    <property type="project" value="InterPro"/>
</dbReference>
<dbReference type="Pfam" id="PF05645">
    <property type="entry name" value="RNA_pol_Rpc82"/>
    <property type="match status" value="1"/>
</dbReference>
<sequence>MATSHGIKLAVYLISSFFGDLNAKVCECLLRRGTLTLAQIMQFTELSSPNARKCLLVLIHHNCVQAFNVQQEGTFGTAPRIVTHYMALFDYIIHRIRLPKFMEIVTKEFDKECDQIFEGLVQHGRLSLQQILDRHGATAKKGKSGADAALDRFKRLVSARFVERCPAPEPFIAPPTEDEKAAAKKKGRKAAQMDEKTIEIQALEAAAPMESLRFSIEMESLNDDASEKTKEMAIGEKRKKDEKELLAKDENQVLWRVNVEEFLRRLRNKACVANVKARLNDEAAIVLDAILELSKSSETKVKVDHSAPVSIDSIYDAVITKEGGIGMDLERIRSSLAQLGCEVPLVPLDESYSIDLKNIIEMAKIEEVEPIVWRRYGKEAYRMFRLLSQSGRLMPTDEISDSTFVEKKDAVRILLGLWKDDYLEMRKVLLRGNNQTELMLWRVNKESLWKQVLDELYHAALNLRIRIIHEQELDHQVVGELRTSNRGDPKQRRLKLESAFFNLDDVIMIFHDF</sequence>
<comment type="function">
    <text evidence="7">DNA-dependent RNA polymerase catalyzes the transcription of DNA into RNA using the four ribonucleoside triphosphates as substrates. Specific core component of RNA polymerase III which synthesizes small RNAs, such as 5S rRNA and tRNAs.</text>
</comment>
<comment type="subunit">
    <text evidence="7">Component of the RNA polymerase III (Pol III) complex consisting of 17 subunits.</text>
</comment>
<evidence type="ECO:0000256" key="5">
    <source>
        <dbReference type="ARBA" id="ARBA00023163"/>
    </source>
</evidence>
<evidence type="ECO:0000313" key="12">
    <source>
        <dbReference type="Proteomes" id="UP000595140"/>
    </source>
</evidence>
<dbReference type="FunFam" id="1.10.10.10:FF:000515">
    <property type="entry name" value="DNA-directed RNA polymerase III subunit rpc3"/>
    <property type="match status" value="1"/>
</dbReference>
<keyword evidence="4 7" id="KW-0240">DNA-directed RNA polymerase</keyword>
<dbReference type="InterPro" id="IPR036388">
    <property type="entry name" value="WH-like_DNA-bd_sf"/>
</dbReference>
<dbReference type="InterPro" id="IPR013197">
    <property type="entry name" value="RNA_pol_III_RPC82-rel_HTH"/>
</dbReference>
<evidence type="ECO:0000256" key="7">
    <source>
        <dbReference type="RuleBase" id="RU367076"/>
    </source>
</evidence>
<proteinExistence type="inferred from homology"/>
<feature type="domain" description="RNA polymerase III subunit RPC82-related helix-turn-helix" evidence="9">
    <location>
        <begin position="8"/>
        <end position="68"/>
    </location>
</feature>
<comment type="similarity">
    <text evidence="2 7">Belongs to the eukaryotic RPC3/POLR3C RNA polymerase subunit family.</text>
</comment>
<evidence type="ECO:0000256" key="1">
    <source>
        <dbReference type="ARBA" id="ARBA00004123"/>
    </source>
</evidence>
<keyword evidence="5 7" id="KW-0804">Transcription</keyword>
<comment type="subcellular location">
    <subcellularLocation>
        <location evidence="1 7">Nucleus</location>
    </subcellularLocation>
</comment>
<dbReference type="GO" id="GO:0003697">
    <property type="term" value="F:single-stranded DNA binding"/>
    <property type="evidence" value="ECO:0007669"/>
    <property type="project" value="UniProtKB-UniRule"/>
</dbReference>
<evidence type="ECO:0000256" key="6">
    <source>
        <dbReference type="ARBA" id="ARBA00023242"/>
    </source>
</evidence>
<dbReference type="Pfam" id="PF08221">
    <property type="entry name" value="HTH_9"/>
    <property type="match status" value="1"/>
</dbReference>
<evidence type="ECO:0000259" key="9">
    <source>
        <dbReference type="Pfam" id="PF08221"/>
    </source>
</evidence>
<dbReference type="InterPro" id="IPR008806">
    <property type="entry name" value="RNA_pol_III_Rpc82_C"/>
</dbReference>
<dbReference type="PANTHER" id="PTHR12949:SF0">
    <property type="entry name" value="DNA-DIRECTED RNA POLYMERASE III SUBUNIT RPC3"/>
    <property type="match status" value="1"/>
</dbReference>
<evidence type="ECO:0000259" key="8">
    <source>
        <dbReference type="Pfam" id="PF05645"/>
    </source>
</evidence>
<dbReference type="FunFam" id="1.10.10.10:FF:000218">
    <property type="entry name" value="DNA-directed RNA polymerase III subunit RPC3"/>
    <property type="match status" value="1"/>
</dbReference>
<feature type="domain" description="DNA-directed RNA polymerase III subunit RPC3 winged-helix" evidence="10">
    <location>
        <begin position="368"/>
        <end position="428"/>
    </location>
</feature>
<evidence type="ECO:0000256" key="4">
    <source>
        <dbReference type="ARBA" id="ARBA00022478"/>
    </source>
</evidence>
<keyword evidence="6 7" id="KW-0539">Nucleus</keyword>
<feature type="domain" description="RNA polymerase III Rpc82 C -terminal" evidence="8">
    <location>
        <begin position="153"/>
        <end position="330"/>
    </location>
</feature>
<dbReference type="PANTHER" id="PTHR12949">
    <property type="entry name" value="RNA POLYMERASE III DNA DIRECTED -RELATED"/>
    <property type="match status" value="1"/>
</dbReference>
<dbReference type="OrthoDB" id="272392at2759"/>
<keyword evidence="12" id="KW-1185">Reference proteome</keyword>
<organism evidence="11 12">
    <name type="scientific">Cuscuta campestris</name>
    <dbReference type="NCBI Taxonomy" id="132261"/>
    <lineage>
        <taxon>Eukaryota</taxon>
        <taxon>Viridiplantae</taxon>
        <taxon>Streptophyta</taxon>
        <taxon>Embryophyta</taxon>
        <taxon>Tracheophyta</taxon>
        <taxon>Spermatophyta</taxon>
        <taxon>Magnoliopsida</taxon>
        <taxon>eudicotyledons</taxon>
        <taxon>Gunneridae</taxon>
        <taxon>Pentapetalae</taxon>
        <taxon>asterids</taxon>
        <taxon>lamiids</taxon>
        <taxon>Solanales</taxon>
        <taxon>Convolvulaceae</taxon>
        <taxon>Cuscuteae</taxon>
        <taxon>Cuscuta</taxon>
        <taxon>Cuscuta subgen. Grammica</taxon>
        <taxon>Cuscuta sect. Cleistogrammica</taxon>
    </lineage>
</organism>
<dbReference type="Pfam" id="PF22536">
    <property type="entry name" value="WHD_POLR3C"/>
    <property type="match status" value="1"/>
</dbReference>
<name>A0A484NIT4_9ASTE</name>
<dbReference type="GO" id="GO:0005666">
    <property type="term" value="C:RNA polymerase III complex"/>
    <property type="evidence" value="ECO:0007669"/>
    <property type="project" value="UniProtKB-UniRule"/>
</dbReference>
<evidence type="ECO:0000313" key="11">
    <source>
        <dbReference type="EMBL" id="VFR01332.1"/>
    </source>
</evidence>
<evidence type="ECO:0000256" key="2">
    <source>
        <dbReference type="ARBA" id="ARBA00007206"/>
    </source>
</evidence>
<protein>
    <recommendedName>
        <fullName evidence="3 7">DNA-directed RNA polymerase III subunit RPC3</fullName>
        <shortName evidence="7">RNA polymerase III subunit C3</shortName>
    </recommendedName>
</protein>
<reference evidence="11 12" key="1">
    <citation type="submission" date="2018-04" db="EMBL/GenBank/DDBJ databases">
        <authorList>
            <person name="Vogel A."/>
        </authorList>
    </citation>
    <scope>NUCLEOTIDE SEQUENCE [LARGE SCALE GENOMIC DNA]</scope>
</reference>
<dbReference type="EMBL" id="OOIL02006764">
    <property type="protein sequence ID" value="VFR01332.1"/>
    <property type="molecule type" value="Genomic_DNA"/>
</dbReference>
<gene>
    <name evidence="11" type="ORF">CCAM_LOCUS43107</name>
</gene>
<evidence type="ECO:0000256" key="3">
    <source>
        <dbReference type="ARBA" id="ARBA00016689"/>
    </source>
</evidence>
<dbReference type="AlphaFoldDB" id="A0A484NIT4"/>